<dbReference type="InterPro" id="IPR032466">
    <property type="entry name" value="Metal_Hydrolase"/>
</dbReference>
<dbReference type="InterPro" id="IPR036259">
    <property type="entry name" value="MFS_trans_sf"/>
</dbReference>
<dbReference type="Gene3D" id="3.20.20.140">
    <property type="entry name" value="Metal-dependent hydrolases"/>
    <property type="match status" value="1"/>
</dbReference>
<dbReference type="GO" id="GO:0008296">
    <property type="term" value="F:3'-5'-DNA exonuclease activity"/>
    <property type="evidence" value="ECO:0007669"/>
    <property type="project" value="TreeGrafter"/>
</dbReference>
<evidence type="ECO:0000256" key="3">
    <source>
        <dbReference type="ARBA" id="ARBA00044504"/>
    </source>
</evidence>
<sequence length="782" mass="88471">MFVAAGNDDKEQLHLWALYLSMVVMASAQAALTVTLKEVLDDHLKLMCRDYSQRKRLTKLLWSPRTWGEIQPPKQEMMGLLKIGVALSCSVLFCTLAMGTVMSVYWLTPLFFILGLAVELAKDGFESLYESQVPSHLKRYGPALGELARRLGALLNILGVIIFCRGDFSCFQDDIVNNSFNMYCDFRALLSASACILFFLVVVWYKGRWIFRDDEEIHGDRCGDLELRVQTSPPAGRLLVLICKPSRAGLVRFRQREFKRADERQLVTIDSDKMKKTEAESTKIECESTEAKKEEVEQTPTQVVENAAPVVEEAPPAEPTECLAKSEADPVEENKVESQRDMKTEETAAGAEKIEPKNDVAEAKSVMVEELLEAEAKPQTELVEMARRGEATPIDVKSVEKDLFCLSQASDGRAIPPRMDATYLEFSKEELIFAGSYISDHSFMLKEVAWCRAIRQFGDKIGVRIFDLGPFDVSKAHSIVVEHVVGKVNGYLVHIKALHFDALYNVSKLWSVVNTWSDGVNRIIVTGGCPEESKEVLAIAETDFDDSGDPGRQFEALLSFAVQQKYFEKPFELAYAMKLPMFLHTRAAAKDFCNILERSKHRLFYGIRIFDPGVFVSDVIEDLSGDADWSLWRLRQQLGLIWSYMMVEKTFLDILITRLTNAGKAYDLRISAIVVNSHEAATIFLVAAFSYATDVRNRSRLGRFRMVVFSTAVCLAVSRHGVTLRVFLEDQFRRVEPNEDERRRSTKFWWILIFVVAAIFCYGYTSHVGDKECSRGRSNGRA</sequence>
<dbReference type="GO" id="GO:0005829">
    <property type="term" value="C:cytosol"/>
    <property type="evidence" value="ECO:0007669"/>
    <property type="project" value="TreeGrafter"/>
</dbReference>
<feature type="transmembrane region" description="Helical" evidence="5">
    <location>
        <begin position="748"/>
        <end position="765"/>
    </location>
</feature>
<keyword evidence="2" id="KW-0378">Hydrolase</keyword>
<keyword evidence="7" id="KW-1185">Reference proteome</keyword>
<dbReference type="PANTHER" id="PTHR10060">
    <property type="entry name" value="TATD FAMILY DEOXYRIBONUCLEASE"/>
    <property type="match status" value="1"/>
</dbReference>
<proteinExistence type="inferred from homology"/>
<feature type="transmembrane region" description="Helical" evidence="5">
    <location>
        <begin position="188"/>
        <end position="205"/>
    </location>
</feature>
<keyword evidence="5" id="KW-1133">Transmembrane helix</keyword>
<keyword evidence="5" id="KW-0812">Transmembrane</keyword>
<organism evidence="6">
    <name type="scientific">Salvia splendens</name>
    <name type="common">Scarlet sage</name>
    <dbReference type="NCBI Taxonomy" id="180675"/>
    <lineage>
        <taxon>Eukaryota</taxon>
        <taxon>Viridiplantae</taxon>
        <taxon>Streptophyta</taxon>
        <taxon>Embryophyta</taxon>
        <taxon>Tracheophyta</taxon>
        <taxon>Spermatophyta</taxon>
        <taxon>Magnoliopsida</taxon>
        <taxon>eudicotyledons</taxon>
        <taxon>Gunneridae</taxon>
        <taxon>Pentapetalae</taxon>
        <taxon>asterids</taxon>
        <taxon>lamiids</taxon>
        <taxon>Lamiales</taxon>
        <taxon>Lamiaceae</taxon>
        <taxon>Nepetoideae</taxon>
        <taxon>Mentheae</taxon>
        <taxon>Salviinae</taxon>
        <taxon>Salvia</taxon>
        <taxon>Salvia subgen. Calosphace</taxon>
        <taxon>core Calosphace</taxon>
    </lineage>
</organism>
<protein>
    <submittedName>
        <fullName evidence="6">Uncharacterized protein</fullName>
    </submittedName>
</protein>
<feature type="region of interest" description="Disordered" evidence="4">
    <location>
        <begin position="313"/>
        <end position="351"/>
    </location>
</feature>
<evidence type="ECO:0000256" key="4">
    <source>
        <dbReference type="SAM" id="MobiDB-lite"/>
    </source>
</evidence>
<evidence type="ECO:0000256" key="2">
    <source>
        <dbReference type="ARBA" id="ARBA00022801"/>
    </source>
</evidence>
<feature type="transmembrane region" description="Helical" evidence="5">
    <location>
        <begin position="79"/>
        <end position="98"/>
    </location>
</feature>
<comment type="similarity">
    <text evidence="1">Belongs to the metallo-dependent hydrolases superfamily. TatD-type hydrolase family.</text>
</comment>
<evidence type="ECO:0000313" key="6">
    <source>
        <dbReference type="EMBL" id="KAG6426392.1"/>
    </source>
</evidence>
<dbReference type="EMBL" id="PNBA02000004">
    <property type="protein sequence ID" value="KAG6426392.1"/>
    <property type="molecule type" value="Genomic_DNA"/>
</dbReference>
<gene>
    <name evidence="6" type="ORF">SASPL_110615</name>
</gene>
<reference evidence="6" key="2">
    <citation type="submission" date="2020-08" db="EMBL/GenBank/DDBJ databases">
        <title>Plant Genome Project.</title>
        <authorList>
            <person name="Zhang R.-G."/>
        </authorList>
    </citation>
    <scope>NUCLEOTIDE SEQUENCE</scope>
    <source>
        <strain evidence="6">Huo1</strain>
        <tissue evidence="6">Leaf</tissue>
    </source>
</reference>
<evidence type="ECO:0000256" key="5">
    <source>
        <dbReference type="SAM" id="Phobius"/>
    </source>
</evidence>
<comment type="similarity">
    <text evidence="3">Belongs to the major facilitator superfamily. Phosphate:H(+) symporter (TC 2.A.1.9) family.</text>
</comment>
<accession>A0A8X9A1M8</accession>
<dbReference type="AlphaFoldDB" id="A0A8X9A1M8"/>
<evidence type="ECO:0000313" key="7">
    <source>
        <dbReference type="Proteomes" id="UP000298416"/>
    </source>
</evidence>
<feature type="region of interest" description="Disordered" evidence="4">
    <location>
        <begin position="277"/>
        <end position="301"/>
    </location>
</feature>
<dbReference type="Gene3D" id="1.20.1250.20">
    <property type="entry name" value="MFS general substrate transporter like domains"/>
    <property type="match status" value="1"/>
</dbReference>
<dbReference type="SUPFAM" id="SSF51556">
    <property type="entry name" value="Metallo-dependent hydrolases"/>
    <property type="match status" value="1"/>
</dbReference>
<dbReference type="PANTHER" id="PTHR10060:SF15">
    <property type="entry name" value="DEOXYRIBONUCLEASE TATDN1"/>
    <property type="match status" value="1"/>
</dbReference>
<evidence type="ECO:0000256" key="1">
    <source>
        <dbReference type="ARBA" id="ARBA00009275"/>
    </source>
</evidence>
<dbReference type="Proteomes" id="UP000298416">
    <property type="component" value="Unassembled WGS sequence"/>
</dbReference>
<feature type="compositionally biased region" description="Basic and acidic residues" evidence="4">
    <location>
        <begin position="277"/>
        <end position="296"/>
    </location>
</feature>
<name>A0A8X9A1M8_SALSN</name>
<keyword evidence="5" id="KW-0472">Membrane</keyword>
<reference evidence="6" key="1">
    <citation type="submission" date="2018-01" db="EMBL/GenBank/DDBJ databases">
        <authorList>
            <person name="Mao J.F."/>
        </authorList>
    </citation>
    <scope>NUCLEOTIDE SEQUENCE</scope>
    <source>
        <strain evidence="6">Huo1</strain>
        <tissue evidence="6">Leaf</tissue>
    </source>
</reference>
<feature type="transmembrane region" description="Helical" evidence="5">
    <location>
        <begin position="706"/>
        <end position="728"/>
    </location>
</feature>
<feature type="transmembrane region" description="Helical" evidence="5">
    <location>
        <begin position="16"/>
        <end position="36"/>
    </location>
</feature>
<feature type="compositionally biased region" description="Basic and acidic residues" evidence="4">
    <location>
        <begin position="324"/>
        <end position="351"/>
    </location>
</feature>
<comment type="caution">
    <text evidence="6">The sequence shown here is derived from an EMBL/GenBank/DDBJ whole genome shotgun (WGS) entry which is preliminary data.</text>
</comment>
<feature type="transmembrane region" description="Helical" evidence="5">
    <location>
        <begin position="147"/>
        <end position="168"/>
    </location>
</feature>
<dbReference type="InterPro" id="IPR050891">
    <property type="entry name" value="TatD-type_Hydrolase"/>
</dbReference>